<sequence>MLRRVSPQLELIGVDLARTLPEPPEGTSTQGGVPMESLPFEDDSFTAVTAQFAVEYGDVTRIAPEIARVSQDGALVGLITHRDDGPILAHNVQRREAIRWAIDEEKLIEVARKSLALRYFGLHGAAPGIARAPAEGARRFGPRSAAWEIAEAIRQTVEMGARSDPAVVAATLGQIETQARNELGRIDSLERACGTFADEQAVEGVFAESGLELIETRDLFEADGPPFAHFRLLRA</sequence>
<keyword evidence="2" id="KW-1185">Reference proteome</keyword>
<evidence type="ECO:0008006" key="3">
    <source>
        <dbReference type="Google" id="ProtNLM"/>
    </source>
</evidence>
<evidence type="ECO:0000313" key="2">
    <source>
        <dbReference type="Proteomes" id="UP000429229"/>
    </source>
</evidence>
<protein>
    <recommendedName>
        <fullName evidence="3">Methyltransferase domain-containing protein</fullName>
    </recommendedName>
</protein>
<gene>
    <name evidence="1" type="ORF">GRI68_11405</name>
</gene>
<reference evidence="1 2" key="1">
    <citation type="submission" date="2019-12" db="EMBL/GenBank/DDBJ databases">
        <title>Genomic-based taxomic classification of the family Erythrobacteraceae.</title>
        <authorList>
            <person name="Xu L."/>
        </authorList>
    </citation>
    <scope>NUCLEOTIDE SEQUENCE [LARGE SCALE GENOMIC DNA]</scope>
    <source>
        <strain evidence="1 2">LMG 29519</strain>
    </source>
</reference>
<proteinExistence type="predicted"/>
<dbReference type="Gene3D" id="3.40.50.150">
    <property type="entry name" value="Vaccinia Virus protein VP39"/>
    <property type="match status" value="1"/>
</dbReference>
<evidence type="ECO:0000313" key="1">
    <source>
        <dbReference type="EMBL" id="MXP10784.1"/>
    </source>
</evidence>
<dbReference type="SUPFAM" id="SSF53335">
    <property type="entry name" value="S-adenosyl-L-methionine-dependent methyltransferases"/>
    <property type="match status" value="1"/>
</dbReference>
<organism evidence="1 2">
    <name type="scientific">Alteriqipengyuania halimionae</name>
    <dbReference type="NCBI Taxonomy" id="1926630"/>
    <lineage>
        <taxon>Bacteria</taxon>
        <taxon>Pseudomonadati</taxon>
        <taxon>Pseudomonadota</taxon>
        <taxon>Alphaproteobacteria</taxon>
        <taxon>Sphingomonadales</taxon>
        <taxon>Erythrobacteraceae</taxon>
        <taxon>Alteriqipengyuania</taxon>
    </lineage>
</organism>
<dbReference type="InterPro" id="IPR029063">
    <property type="entry name" value="SAM-dependent_MTases_sf"/>
</dbReference>
<comment type="caution">
    <text evidence="1">The sequence shown here is derived from an EMBL/GenBank/DDBJ whole genome shotgun (WGS) entry which is preliminary data.</text>
</comment>
<dbReference type="Proteomes" id="UP000429229">
    <property type="component" value="Unassembled WGS sequence"/>
</dbReference>
<dbReference type="OrthoDB" id="7583028at2"/>
<accession>A0A6I4U5X5</accession>
<dbReference type="EMBL" id="WTYR01000001">
    <property type="protein sequence ID" value="MXP10784.1"/>
    <property type="molecule type" value="Genomic_DNA"/>
</dbReference>
<name>A0A6I4U5X5_9SPHN</name>
<dbReference type="AlphaFoldDB" id="A0A6I4U5X5"/>